<accession>A0A5C5XES0</accession>
<feature type="region of interest" description="Disordered" evidence="1">
    <location>
        <begin position="86"/>
        <end position="105"/>
    </location>
</feature>
<proteinExistence type="predicted"/>
<evidence type="ECO:0008006" key="4">
    <source>
        <dbReference type="Google" id="ProtNLM"/>
    </source>
</evidence>
<keyword evidence="3" id="KW-1185">Reference proteome</keyword>
<dbReference type="SUPFAM" id="SSF53649">
    <property type="entry name" value="Alkaline phosphatase-like"/>
    <property type="match status" value="1"/>
</dbReference>
<dbReference type="Proteomes" id="UP000316095">
    <property type="component" value="Unassembled WGS sequence"/>
</dbReference>
<protein>
    <recommendedName>
        <fullName evidence="4">Sulfatase</fullName>
    </recommendedName>
</protein>
<name>A0A5C5XES0_9PLAN</name>
<dbReference type="InterPro" id="IPR010869">
    <property type="entry name" value="DUF1501"/>
</dbReference>
<dbReference type="RefSeq" id="WP_146502729.1">
    <property type="nucleotide sequence ID" value="NZ_SJPG01000001.1"/>
</dbReference>
<dbReference type="OrthoDB" id="127333at2"/>
<dbReference type="PANTHER" id="PTHR43737">
    <property type="entry name" value="BLL7424 PROTEIN"/>
    <property type="match status" value="1"/>
</dbReference>
<dbReference type="InterPro" id="IPR017850">
    <property type="entry name" value="Alkaline_phosphatase_core_sf"/>
</dbReference>
<evidence type="ECO:0000313" key="3">
    <source>
        <dbReference type="Proteomes" id="UP000316095"/>
    </source>
</evidence>
<evidence type="ECO:0000256" key="1">
    <source>
        <dbReference type="SAM" id="MobiDB-lite"/>
    </source>
</evidence>
<dbReference type="PANTHER" id="PTHR43737:SF1">
    <property type="entry name" value="DUF1501 DOMAIN-CONTAINING PROTEIN"/>
    <property type="match status" value="1"/>
</dbReference>
<dbReference type="Pfam" id="PF07394">
    <property type="entry name" value="DUF1501"/>
    <property type="match status" value="1"/>
</dbReference>
<dbReference type="PROSITE" id="PS51318">
    <property type="entry name" value="TAT"/>
    <property type="match status" value="1"/>
</dbReference>
<sequence length="484" mass="54037">MINYHQQQTRRQLFGQSALGLGTVALGSLLTSNSQADRSNPSGYAGLQDLPHFAPKAKRVIYLFQNGAPSHVDLFDYKPTLKKHHGEQIPDEISGGKRFSTMTGGQKERPVLSEITNFAQHGECGAWVSDFTPKIAGIADDLCFIKSMHTDAVNHAPAITFFLTGSEMPGRPSMGAWMTYGLGQGSKNLPSFVVMTSRDKEASCGQIFYDFYWGSGFLPSRFQGVKFRGQGDPVLYLSNPQGMSREIRRGILDDLAKLNEINFAEMGDPETQTRISQYEMAYQMQMSVPELTDFSNEPKHILDRYGPDVHRAGSFAYNCLMARRLAERDVPFIQLMHAGWDQHRNLNTQLKVQCIDTDAPSAALVRDLKERGLLDDTLVIWGGEFGRTPFLQGKIENTSTWGRDHHPYAFTIWMAGGGIQPGVSYGSSDDFGFNVVENPVSVHDLQATILHLLGINHERLTYKFQGRNFRLTDVFGEVVKPILT</sequence>
<dbReference type="EMBL" id="SJPG01000001">
    <property type="protein sequence ID" value="TWT60635.1"/>
    <property type="molecule type" value="Genomic_DNA"/>
</dbReference>
<dbReference type="InterPro" id="IPR006311">
    <property type="entry name" value="TAT_signal"/>
</dbReference>
<organism evidence="2 3">
    <name type="scientific">Rubinisphaera italica</name>
    <dbReference type="NCBI Taxonomy" id="2527969"/>
    <lineage>
        <taxon>Bacteria</taxon>
        <taxon>Pseudomonadati</taxon>
        <taxon>Planctomycetota</taxon>
        <taxon>Planctomycetia</taxon>
        <taxon>Planctomycetales</taxon>
        <taxon>Planctomycetaceae</taxon>
        <taxon>Rubinisphaera</taxon>
    </lineage>
</organism>
<reference evidence="2 3" key="1">
    <citation type="submission" date="2019-02" db="EMBL/GenBank/DDBJ databases">
        <title>Deep-cultivation of Planctomycetes and their phenomic and genomic characterization uncovers novel biology.</title>
        <authorList>
            <person name="Wiegand S."/>
            <person name="Jogler M."/>
            <person name="Boedeker C."/>
            <person name="Pinto D."/>
            <person name="Vollmers J."/>
            <person name="Rivas-Marin E."/>
            <person name="Kohn T."/>
            <person name="Peeters S.H."/>
            <person name="Heuer A."/>
            <person name="Rast P."/>
            <person name="Oberbeckmann S."/>
            <person name="Bunk B."/>
            <person name="Jeske O."/>
            <person name="Meyerdierks A."/>
            <person name="Storesund J.E."/>
            <person name="Kallscheuer N."/>
            <person name="Luecker S."/>
            <person name="Lage O.M."/>
            <person name="Pohl T."/>
            <person name="Merkel B.J."/>
            <person name="Hornburger P."/>
            <person name="Mueller R.-W."/>
            <person name="Bruemmer F."/>
            <person name="Labrenz M."/>
            <person name="Spormann A.M."/>
            <person name="Op Den Camp H."/>
            <person name="Overmann J."/>
            <person name="Amann R."/>
            <person name="Jetten M.S.M."/>
            <person name="Mascher T."/>
            <person name="Medema M.H."/>
            <person name="Devos D.P."/>
            <person name="Kaster A.-K."/>
            <person name="Ovreas L."/>
            <person name="Rohde M."/>
            <person name="Galperin M.Y."/>
            <person name="Jogler C."/>
        </authorList>
    </citation>
    <scope>NUCLEOTIDE SEQUENCE [LARGE SCALE GENOMIC DNA]</scope>
    <source>
        <strain evidence="2 3">Pan54</strain>
    </source>
</reference>
<comment type="caution">
    <text evidence="2">The sequence shown here is derived from an EMBL/GenBank/DDBJ whole genome shotgun (WGS) entry which is preliminary data.</text>
</comment>
<dbReference type="AlphaFoldDB" id="A0A5C5XES0"/>
<evidence type="ECO:0000313" key="2">
    <source>
        <dbReference type="EMBL" id="TWT60635.1"/>
    </source>
</evidence>
<dbReference type="Gene3D" id="3.40.720.10">
    <property type="entry name" value="Alkaline Phosphatase, subunit A"/>
    <property type="match status" value="1"/>
</dbReference>
<gene>
    <name evidence="2" type="ORF">Pan54_13490</name>
</gene>